<keyword evidence="3" id="KW-1185">Reference proteome</keyword>
<evidence type="ECO:0000313" key="3">
    <source>
        <dbReference type="Proteomes" id="UP000007799"/>
    </source>
</evidence>
<dbReference type="GeneID" id="16068434"/>
<dbReference type="OMA" id="WSAHAKN"/>
<gene>
    <name evidence="2" type="ORF">PTSG_10979</name>
</gene>
<dbReference type="InterPro" id="IPR003409">
    <property type="entry name" value="MORN"/>
</dbReference>
<evidence type="ECO:0000313" key="2">
    <source>
        <dbReference type="EMBL" id="EGD81036.1"/>
    </source>
</evidence>
<reference evidence="2" key="1">
    <citation type="submission" date="2009-08" db="EMBL/GenBank/DDBJ databases">
        <title>Annotation of Salpingoeca rosetta.</title>
        <authorList>
            <consortium name="The Broad Institute Genome Sequencing Platform"/>
            <person name="Russ C."/>
            <person name="Cuomo C."/>
            <person name="Burger G."/>
            <person name="Gray M.W."/>
            <person name="Holland P.W.H."/>
            <person name="King N."/>
            <person name="Lang F.B.F."/>
            <person name="Roger A.J."/>
            <person name="Ruiz-Trillo I."/>
            <person name="Young S.K."/>
            <person name="Zeng Q."/>
            <person name="Gargeya S."/>
            <person name="Alvarado L."/>
            <person name="Berlin A."/>
            <person name="Chapman S.B."/>
            <person name="Chen Z."/>
            <person name="Freedman E."/>
            <person name="Gellesch M."/>
            <person name="Goldberg J."/>
            <person name="Griggs A."/>
            <person name="Gujja S."/>
            <person name="Heilman E."/>
            <person name="Heiman D."/>
            <person name="Howarth C."/>
            <person name="Mehta T."/>
            <person name="Neiman D."/>
            <person name="Pearson M."/>
            <person name="Roberts A."/>
            <person name="Saif S."/>
            <person name="Shea T."/>
            <person name="Shenoy N."/>
            <person name="Sisk P."/>
            <person name="Stolte C."/>
            <person name="Sykes S."/>
            <person name="White J."/>
            <person name="Yandava C."/>
            <person name="Haas B."/>
            <person name="Nusbaum C."/>
            <person name="Birren B."/>
        </authorList>
    </citation>
    <scope>NUCLEOTIDE SEQUENCE [LARGE SCALE GENOMIC DNA]</scope>
    <source>
        <strain evidence="2">ATCC 50818</strain>
    </source>
</reference>
<dbReference type="Gene3D" id="2.20.110.10">
    <property type="entry name" value="Histone H3 K4-specific methyltransferase SET7/9 N-terminal domain"/>
    <property type="match status" value="1"/>
</dbReference>
<dbReference type="KEGG" id="sre:PTSG_10979"/>
<dbReference type="RefSeq" id="XP_004987906.1">
    <property type="nucleotide sequence ID" value="XM_004987849.1"/>
</dbReference>
<dbReference type="OrthoDB" id="437960at2759"/>
<proteinExistence type="predicted"/>
<dbReference type="AlphaFoldDB" id="F2USC7"/>
<dbReference type="SMART" id="SM00698">
    <property type="entry name" value="MORN"/>
    <property type="match status" value="2"/>
</dbReference>
<dbReference type="STRING" id="946362.F2USC7"/>
<dbReference type="Proteomes" id="UP000007799">
    <property type="component" value="Unassembled WGS sequence"/>
</dbReference>
<dbReference type="eggNOG" id="KOG0229">
    <property type="taxonomic scope" value="Eukaryota"/>
</dbReference>
<keyword evidence="1" id="KW-0677">Repeat</keyword>
<dbReference type="PANTHER" id="PTHR46917">
    <property type="entry name" value="MORN REPEAT-CONTAINING PROTEIN 2"/>
    <property type="match status" value="1"/>
</dbReference>
<accession>F2USC7</accession>
<dbReference type="PANTHER" id="PTHR46917:SF1">
    <property type="entry name" value="MORN REPEAT-CONTAINING PROTEIN 2"/>
    <property type="match status" value="1"/>
</dbReference>
<dbReference type="InterPro" id="IPR052849">
    <property type="entry name" value="MORN_repeat_protein"/>
</dbReference>
<name>F2USC7_SALR5</name>
<dbReference type="SUPFAM" id="SSF82185">
    <property type="entry name" value="Histone H3 K4-specific methyltransferase SET7/9 N-terminal domain"/>
    <property type="match status" value="1"/>
</dbReference>
<dbReference type="Pfam" id="PF02493">
    <property type="entry name" value="MORN"/>
    <property type="match status" value="3"/>
</dbReference>
<sequence>MSSKSPRQSRRSVSLRESIAVIEAPPLPTTESFVFPDGSKYIGGFQISERKFVVREGKGLMKFANGSIYDGEWSNDKMHGHGKLTLSDGTQYEGSFENGEYSGNGTLTLANGTTCSSTFANNTPVGNTTLVDAAGKKWVAVWGEGTGAFKPCL</sequence>
<dbReference type="InParanoid" id="F2USC7"/>
<evidence type="ECO:0000256" key="1">
    <source>
        <dbReference type="ARBA" id="ARBA00022737"/>
    </source>
</evidence>
<dbReference type="EMBL" id="GL832994">
    <property type="protein sequence ID" value="EGD81036.1"/>
    <property type="molecule type" value="Genomic_DNA"/>
</dbReference>
<organism evidence="3">
    <name type="scientific">Salpingoeca rosetta (strain ATCC 50818 / BSB-021)</name>
    <dbReference type="NCBI Taxonomy" id="946362"/>
    <lineage>
        <taxon>Eukaryota</taxon>
        <taxon>Choanoflagellata</taxon>
        <taxon>Craspedida</taxon>
        <taxon>Salpingoecidae</taxon>
        <taxon>Salpingoeca</taxon>
    </lineage>
</organism>
<protein>
    <submittedName>
        <fullName evidence="2">Uncharacterized protein</fullName>
    </submittedName>
</protein>